<evidence type="ECO:0000256" key="1">
    <source>
        <dbReference type="SAM" id="Phobius"/>
    </source>
</evidence>
<accession>A0A8S5V5L3</accession>
<proteinExistence type="predicted"/>
<organism evidence="2">
    <name type="scientific">Siphoviridae sp. ctYaH2</name>
    <dbReference type="NCBI Taxonomy" id="2825549"/>
    <lineage>
        <taxon>Viruses</taxon>
        <taxon>Duplodnaviria</taxon>
        <taxon>Heunggongvirae</taxon>
        <taxon>Uroviricota</taxon>
        <taxon>Caudoviricetes</taxon>
    </lineage>
</organism>
<reference evidence="2" key="1">
    <citation type="journal article" date="2021" name="Proc. Natl. Acad. Sci. U.S.A.">
        <title>A Catalog of Tens of Thousands of Viruses from Human Metagenomes Reveals Hidden Associations with Chronic Diseases.</title>
        <authorList>
            <person name="Tisza M.J."/>
            <person name="Buck C.B."/>
        </authorList>
    </citation>
    <scope>NUCLEOTIDE SEQUENCE</scope>
    <source>
        <strain evidence="2">CtYaH2</strain>
    </source>
</reference>
<dbReference type="PROSITE" id="PS51257">
    <property type="entry name" value="PROKAR_LIPOPROTEIN"/>
    <property type="match status" value="1"/>
</dbReference>
<dbReference type="EMBL" id="BK016199">
    <property type="protein sequence ID" value="DAG01899.1"/>
    <property type="molecule type" value="Genomic_DNA"/>
</dbReference>
<keyword evidence="1" id="KW-1133">Transmembrane helix</keyword>
<keyword evidence="1" id="KW-0472">Membrane</keyword>
<feature type="transmembrane region" description="Helical" evidence="1">
    <location>
        <begin position="153"/>
        <end position="169"/>
    </location>
</feature>
<keyword evidence="2" id="KW-0449">Lipoprotein</keyword>
<sequence length="176" mass="20761">MRKLLTLLLAFLSLVGCRTKKVETYTQRQVQKEHFITNKDSSQLFVQESHKSEWSDLSATSFELELENDKDSLGNAKELTFTRTRDGNSETIRVRNGKVKIKAISSHSKRQQQAGTTFYEQSYTNTKTEVRKHEIQQAEQIQKHTQSTPLRNIFWLLLLVVLAYVYWRYKRFKQKI</sequence>
<keyword evidence="1" id="KW-0812">Transmembrane</keyword>
<evidence type="ECO:0000313" key="2">
    <source>
        <dbReference type="EMBL" id="DAG01899.1"/>
    </source>
</evidence>
<protein>
    <submittedName>
        <fullName evidence="2">Lipoprotein</fullName>
    </submittedName>
</protein>
<name>A0A8S5V5L3_9CAUD</name>